<dbReference type="PANTHER" id="PTHR33405:SF19">
    <property type="entry name" value="OS08G0430100 PROTEIN"/>
    <property type="match status" value="1"/>
</dbReference>
<gene>
    <name evidence="8" type="ORF">RND81_02G193800</name>
</gene>
<dbReference type="AlphaFoldDB" id="A0AAW1MY75"/>
<dbReference type="EMBL" id="JBDFQZ010000002">
    <property type="protein sequence ID" value="KAK9750398.1"/>
    <property type="molecule type" value="Genomic_DNA"/>
</dbReference>
<keyword evidence="9" id="KW-1185">Reference proteome</keyword>
<evidence type="ECO:0000256" key="5">
    <source>
        <dbReference type="ARBA" id="ARBA00023089"/>
    </source>
</evidence>
<protein>
    <recommendedName>
        <fullName evidence="10">Protein FLX-like 3</fullName>
    </recommendedName>
</protein>
<dbReference type="InterPro" id="IPR040353">
    <property type="entry name" value="FLX/FLX-like"/>
</dbReference>
<evidence type="ECO:0000256" key="1">
    <source>
        <dbReference type="ARBA" id="ARBA00005405"/>
    </source>
</evidence>
<keyword evidence="4 6" id="KW-0175">Coiled coil</keyword>
<evidence type="ECO:0000256" key="3">
    <source>
        <dbReference type="ARBA" id="ARBA00022782"/>
    </source>
</evidence>
<evidence type="ECO:0000256" key="4">
    <source>
        <dbReference type="ARBA" id="ARBA00023054"/>
    </source>
</evidence>
<keyword evidence="5" id="KW-0287">Flowering</keyword>
<comment type="caution">
    <text evidence="8">The sequence shown here is derived from an EMBL/GenBank/DDBJ whole genome shotgun (WGS) entry which is preliminary data.</text>
</comment>
<keyword evidence="3" id="KW-0221">Differentiation</keyword>
<feature type="coiled-coil region" evidence="6">
    <location>
        <begin position="134"/>
        <end position="213"/>
    </location>
</feature>
<dbReference type="Proteomes" id="UP001443914">
    <property type="component" value="Unassembled WGS sequence"/>
</dbReference>
<dbReference type="PANTHER" id="PTHR33405">
    <property type="entry name" value="PROTEIN FLX-LIKE 2"/>
    <property type="match status" value="1"/>
</dbReference>
<evidence type="ECO:0008006" key="10">
    <source>
        <dbReference type="Google" id="ProtNLM"/>
    </source>
</evidence>
<name>A0AAW1MY75_SAPOF</name>
<dbReference type="GO" id="GO:0030154">
    <property type="term" value="P:cell differentiation"/>
    <property type="evidence" value="ECO:0007669"/>
    <property type="project" value="UniProtKB-KW"/>
</dbReference>
<evidence type="ECO:0000256" key="7">
    <source>
        <dbReference type="SAM" id="MobiDB-lite"/>
    </source>
</evidence>
<dbReference type="GO" id="GO:0009908">
    <property type="term" value="P:flower development"/>
    <property type="evidence" value="ECO:0007669"/>
    <property type="project" value="UniProtKB-KW"/>
</dbReference>
<reference evidence="8 9" key="1">
    <citation type="submission" date="2024-03" db="EMBL/GenBank/DDBJ databases">
        <title>WGS assembly of Saponaria officinalis var. Norfolk2.</title>
        <authorList>
            <person name="Jenkins J."/>
            <person name="Shu S."/>
            <person name="Grimwood J."/>
            <person name="Barry K."/>
            <person name="Goodstein D."/>
            <person name="Schmutz J."/>
            <person name="Leebens-Mack J."/>
            <person name="Osbourn A."/>
        </authorList>
    </citation>
    <scope>NUCLEOTIDE SEQUENCE [LARGE SCALE GENOMIC DNA]</scope>
    <source>
        <strain evidence="9">cv. Norfolk2</strain>
        <strain evidence="8">JIC</strain>
        <tissue evidence="8">Leaf</tissue>
    </source>
</reference>
<dbReference type="EMBL" id="JBDFQZ010000002">
    <property type="protein sequence ID" value="KAK9750399.1"/>
    <property type="molecule type" value="Genomic_DNA"/>
</dbReference>
<feature type="region of interest" description="Disordered" evidence="7">
    <location>
        <begin position="1"/>
        <end position="27"/>
    </location>
</feature>
<accession>A0AAW1MY75</accession>
<keyword evidence="2" id="KW-0217">Developmental protein</keyword>
<feature type="coiled-coil region" evidence="6">
    <location>
        <begin position="57"/>
        <end position="91"/>
    </location>
</feature>
<sequence>MAGRNRMPRHPADLQGFRDDPRSHINRGPGPLHVHHLALEEEIEIQHRENKKIVIENRHLIEENMSIERELGDAKSEMRRLRELIGKLRTEKDAKTRSLVERAMKLEADVRATKPLREEVLRLRGEAQKLSVLRHDLTAQIQGLTQDITRLRSENKQYSGLRADVDHIREELAEARKALDYEKKANQEQVEQKQAMEKSLMGMAREIEKLRAEHLSMDRRGHGLGSSSYGMYNESPDMRYSGAGFADGYDGGWGAYSKRPRR</sequence>
<comment type="similarity">
    <text evidence="1">Belongs to the FLX family.</text>
</comment>
<evidence type="ECO:0000256" key="2">
    <source>
        <dbReference type="ARBA" id="ARBA00022473"/>
    </source>
</evidence>
<feature type="compositionally biased region" description="Basic and acidic residues" evidence="7">
    <location>
        <begin position="10"/>
        <end position="23"/>
    </location>
</feature>
<evidence type="ECO:0000313" key="9">
    <source>
        <dbReference type="Proteomes" id="UP001443914"/>
    </source>
</evidence>
<evidence type="ECO:0000256" key="6">
    <source>
        <dbReference type="SAM" id="Coils"/>
    </source>
</evidence>
<evidence type="ECO:0000313" key="8">
    <source>
        <dbReference type="EMBL" id="KAK9750399.1"/>
    </source>
</evidence>
<organism evidence="8 9">
    <name type="scientific">Saponaria officinalis</name>
    <name type="common">Common soapwort</name>
    <name type="synonym">Lychnis saponaria</name>
    <dbReference type="NCBI Taxonomy" id="3572"/>
    <lineage>
        <taxon>Eukaryota</taxon>
        <taxon>Viridiplantae</taxon>
        <taxon>Streptophyta</taxon>
        <taxon>Embryophyta</taxon>
        <taxon>Tracheophyta</taxon>
        <taxon>Spermatophyta</taxon>
        <taxon>Magnoliopsida</taxon>
        <taxon>eudicotyledons</taxon>
        <taxon>Gunneridae</taxon>
        <taxon>Pentapetalae</taxon>
        <taxon>Caryophyllales</taxon>
        <taxon>Caryophyllaceae</taxon>
        <taxon>Caryophylleae</taxon>
        <taxon>Saponaria</taxon>
    </lineage>
</organism>
<proteinExistence type="inferred from homology"/>